<keyword evidence="15" id="KW-1185">Reference proteome</keyword>
<feature type="transmembrane region" description="Helical" evidence="11">
    <location>
        <begin position="6"/>
        <end position="28"/>
    </location>
</feature>
<dbReference type="SMART" id="SM00283">
    <property type="entry name" value="MA"/>
    <property type="match status" value="1"/>
</dbReference>
<evidence type="ECO:0000256" key="3">
    <source>
        <dbReference type="ARBA" id="ARBA00022500"/>
    </source>
</evidence>
<dbReference type="CDD" id="cd11386">
    <property type="entry name" value="MCP_signal"/>
    <property type="match status" value="1"/>
</dbReference>
<accession>A0A9X1JXA9</accession>
<evidence type="ECO:0000256" key="2">
    <source>
        <dbReference type="ARBA" id="ARBA00022475"/>
    </source>
</evidence>
<comment type="subcellular location">
    <subcellularLocation>
        <location evidence="1">Cell membrane</location>
        <topology evidence="1">Multi-pass membrane protein</topology>
    </subcellularLocation>
</comment>
<dbReference type="GO" id="GO:0005886">
    <property type="term" value="C:plasma membrane"/>
    <property type="evidence" value="ECO:0007669"/>
    <property type="project" value="UniProtKB-SubCell"/>
</dbReference>
<dbReference type="InterPro" id="IPR033479">
    <property type="entry name" value="dCache_1"/>
</dbReference>
<feature type="coiled-coil region" evidence="9">
    <location>
        <begin position="400"/>
        <end position="458"/>
    </location>
</feature>
<proteinExistence type="inferred from homology"/>
<dbReference type="Pfam" id="PF00015">
    <property type="entry name" value="MCPsignal"/>
    <property type="match status" value="1"/>
</dbReference>
<keyword evidence="2" id="KW-1003">Cell membrane</keyword>
<dbReference type="RefSeq" id="WP_219498842.1">
    <property type="nucleotide sequence ID" value="NZ_JAHXDN010000001.1"/>
</dbReference>
<dbReference type="CDD" id="cd06225">
    <property type="entry name" value="HAMP"/>
    <property type="match status" value="1"/>
</dbReference>
<feature type="domain" description="HAMP" evidence="13">
    <location>
        <begin position="356"/>
        <end position="409"/>
    </location>
</feature>
<feature type="domain" description="HAMP" evidence="13">
    <location>
        <begin position="507"/>
        <end position="553"/>
    </location>
</feature>
<evidence type="ECO:0000256" key="7">
    <source>
        <dbReference type="ARBA" id="ARBA00029447"/>
    </source>
</evidence>
<dbReference type="InterPro" id="IPR003660">
    <property type="entry name" value="HAMP_dom"/>
</dbReference>
<dbReference type="PANTHER" id="PTHR43531:SF11">
    <property type="entry name" value="METHYL-ACCEPTING CHEMOTAXIS PROTEIN 3"/>
    <property type="match status" value="1"/>
</dbReference>
<dbReference type="SMART" id="SM00304">
    <property type="entry name" value="HAMP"/>
    <property type="match status" value="3"/>
</dbReference>
<dbReference type="Pfam" id="PF02743">
    <property type="entry name" value="dCache_1"/>
    <property type="match status" value="1"/>
</dbReference>
<dbReference type="PROSITE" id="PS50111">
    <property type="entry name" value="CHEMOTAXIS_TRANSDUC_2"/>
    <property type="match status" value="1"/>
</dbReference>
<dbReference type="Pfam" id="PF00672">
    <property type="entry name" value="HAMP"/>
    <property type="match status" value="1"/>
</dbReference>
<keyword evidence="6 11" id="KW-0472">Membrane</keyword>
<evidence type="ECO:0000256" key="10">
    <source>
        <dbReference type="SAM" id="MobiDB-lite"/>
    </source>
</evidence>
<evidence type="ECO:0000256" key="4">
    <source>
        <dbReference type="ARBA" id="ARBA00022692"/>
    </source>
</evidence>
<dbReference type="InterPro" id="IPR004089">
    <property type="entry name" value="MCPsignal_dom"/>
</dbReference>
<dbReference type="EMBL" id="JAHXDN010000001">
    <property type="protein sequence ID" value="MBW4706786.1"/>
    <property type="molecule type" value="Genomic_DNA"/>
</dbReference>
<name>A0A9X1JXA9_9RHOB</name>
<evidence type="ECO:0000256" key="6">
    <source>
        <dbReference type="ARBA" id="ARBA00023136"/>
    </source>
</evidence>
<dbReference type="Proteomes" id="UP001138661">
    <property type="component" value="Unassembled WGS sequence"/>
</dbReference>
<dbReference type="AlphaFoldDB" id="A0A9X1JXA9"/>
<comment type="similarity">
    <text evidence="7">Belongs to the methyl-accepting chemotaxis (MCP) protein family.</text>
</comment>
<dbReference type="GO" id="GO:0007165">
    <property type="term" value="P:signal transduction"/>
    <property type="evidence" value="ECO:0007669"/>
    <property type="project" value="UniProtKB-KW"/>
</dbReference>
<feature type="domain" description="Methyl-accepting transducer" evidence="12">
    <location>
        <begin position="558"/>
        <end position="787"/>
    </location>
</feature>
<dbReference type="Pfam" id="PF18947">
    <property type="entry name" value="HAMP_2"/>
    <property type="match status" value="1"/>
</dbReference>
<keyword evidence="5 11" id="KW-1133">Transmembrane helix</keyword>
<comment type="caution">
    <text evidence="14">The sequence shown here is derived from an EMBL/GenBank/DDBJ whole genome shotgun (WGS) entry which is preliminary data.</text>
</comment>
<dbReference type="CDD" id="cd18773">
    <property type="entry name" value="PDC1_HK_sensor"/>
    <property type="match status" value="1"/>
</dbReference>
<keyword evidence="3" id="KW-0145">Chemotaxis</keyword>
<evidence type="ECO:0000259" key="12">
    <source>
        <dbReference type="PROSITE" id="PS50111"/>
    </source>
</evidence>
<evidence type="ECO:0000256" key="1">
    <source>
        <dbReference type="ARBA" id="ARBA00004651"/>
    </source>
</evidence>
<dbReference type="PANTHER" id="PTHR43531">
    <property type="entry name" value="PROTEIN ICFG"/>
    <property type="match status" value="1"/>
</dbReference>
<feature type="coiled-coil region" evidence="9">
    <location>
        <begin position="577"/>
        <end position="631"/>
    </location>
</feature>
<reference evidence="14" key="1">
    <citation type="submission" date="2021-07" db="EMBL/GenBank/DDBJ databases">
        <title>Roseobacter insulae sp. nov., isolated from a tidal flat.</title>
        <authorList>
            <person name="Park S."/>
            <person name="Yoon J.-H."/>
        </authorList>
    </citation>
    <scope>NUCLEOTIDE SEQUENCE</scope>
    <source>
        <strain evidence="14">YSTF-M11</strain>
    </source>
</reference>
<evidence type="ECO:0000256" key="5">
    <source>
        <dbReference type="ARBA" id="ARBA00022989"/>
    </source>
</evidence>
<keyword evidence="8" id="KW-0807">Transducer</keyword>
<gene>
    <name evidence="14" type="ORF">KX928_03190</name>
</gene>
<evidence type="ECO:0000313" key="14">
    <source>
        <dbReference type="EMBL" id="MBW4706786.1"/>
    </source>
</evidence>
<evidence type="ECO:0000256" key="9">
    <source>
        <dbReference type="SAM" id="Coils"/>
    </source>
</evidence>
<dbReference type="GO" id="GO:0006935">
    <property type="term" value="P:chemotaxis"/>
    <property type="evidence" value="ECO:0007669"/>
    <property type="project" value="UniProtKB-KW"/>
</dbReference>
<dbReference type="InterPro" id="IPR051310">
    <property type="entry name" value="MCP_chemotaxis"/>
</dbReference>
<evidence type="ECO:0000313" key="15">
    <source>
        <dbReference type="Proteomes" id="UP001138661"/>
    </source>
</evidence>
<feature type="region of interest" description="Disordered" evidence="10">
    <location>
        <begin position="821"/>
        <end position="849"/>
    </location>
</feature>
<evidence type="ECO:0000256" key="8">
    <source>
        <dbReference type="PROSITE-ProRule" id="PRU00284"/>
    </source>
</evidence>
<protein>
    <submittedName>
        <fullName evidence="14">HAMP domain-containing protein</fullName>
    </submittedName>
</protein>
<evidence type="ECO:0000259" key="13">
    <source>
        <dbReference type="PROSITE" id="PS50885"/>
    </source>
</evidence>
<sequence>MTLNKRLTLMIGGLVAISLGIVICVVLITGKNTTEKLIVSQLADSRDAAKDGFNAYLTSIEQDVDLWSSMALTRDALTQFSASWSAIGTDATEQLQRHYITDNPNPVGAKHNLISANDGSQYSDVHRIYHPSFTALQQERGYYDVFLFDTNGNLVYSVFKERDFATNFEDGPFAGSGLGEVFRAARDGITGEIAFTDFAPYAPSEGAPASFIAKKIVDDKGNFLGVLAFQMPVDALSALVGDRGAGIHAMIVGADGLLRNDDLRFGEDTLLKHEISGSALAAALSGSTSTATDVRDGVAYLQAAAPLEFQGVSWAFVSEIDENLAFAPIQAMRNKLLLLLIGCLSVAIVASVLLARSISKPVVSLTKTMSKLTEGELDVEVHHNDRSDEIGAIAKSIDYFREKLKEVEAARAEKSAAEKRERDALAEQQRAEAEALAKEKEAEEQQRLEAEAKRTSELAIAAEIAKVVTACADGDFSRRLDMTGKDGVFAELCTGINQIAEVTEANIADVVASINELARGNLGARIDGERQGAFRKMQDDFNAALITLSETMAIVLQSGATVSLTSSELEKSSVEMAQRAEDNAAAVEETSAAVEQITASIRQVVTNSKAADEATQRVRESADKNRAISNETEASINAMTEASAQINRVVKVIEDIAFQINLLALNAGVEAARAGEAGRGFSVVASEVRALAQRSQDAVQEISEVIQQNNLSVEAGVEKVGQSRKALDSIISEVEVAAGQISDIATAVEQQSMGIGEVNSAIRSIDSTSQTNAAALEEMTAASVSLSGEAKALGDALNHFHGVSEAAAGIGKTTVVPFDRNSTGNASVRPKNAASAGGGGSVDDGWAEF</sequence>
<evidence type="ECO:0000256" key="11">
    <source>
        <dbReference type="SAM" id="Phobius"/>
    </source>
</evidence>
<dbReference type="PROSITE" id="PS50885">
    <property type="entry name" value="HAMP"/>
    <property type="match status" value="2"/>
</dbReference>
<organism evidence="14 15">
    <name type="scientific">Roseobacter insulae</name>
    <dbReference type="NCBI Taxonomy" id="2859783"/>
    <lineage>
        <taxon>Bacteria</taxon>
        <taxon>Pseudomonadati</taxon>
        <taxon>Pseudomonadota</taxon>
        <taxon>Alphaproteobacteria</taxon>
        <taxon>Rhodobacterales</taxon>
        <taxon>Roseobacteraceae</taxon>
        <taxon>Roseobacter</taxon>
    </lineage>
</organism>
<keyword evidence="9" id="KW-0175">Coiled coil</keyword>
<dbReference type="GO" id="GO:0004888">
    <property type="term" value="F:transmembrane signaling receptor activity"/>
    <property type="evidence" value="ECO:0007669"/>
    <property type="project" value="TreeGrafter"/>
</dbReference>
<keyword evidence="4 11" id="KW-0812">Transmembrane</keyword>